<sequence>MPSFSEESFQLSIMEYGKYFYSCNLTLEEWVGQKNDSINLLPTSFGNKEFQSIPSSGSLNIFIPVCLEEKKRVFMFTLKSEVREGMIVITAFPLISIMNKTEDELFLSLHCIQNSAGKVNFHQTCR</sequence>
<organism evidence="1 2">
    <name type="scientific">Stegodyphus mimosarum</name>
    <name type="common">African social velvet spider</name>
    <dbReference type="NCBI Taxonomy" id="407821"/>
    <lineage>
        <taxon>Eukaryota</taxon>
        <taxon>Metazoa</taxon>
        <taxon>Ecdysozoa</taxon>
        <taxon>Arthropoda</taxon>
        <taxon>Chelicerata</taxon>
        <taxon>Arachnida</taxon>
        <taxon>Araneae</taxon>
        <taxon>Araneomorphae</taxon>
        <taxon>Entelegynae</taxon>
        <taxon>Eresoidea</taxon>
        <taxon>Eresidae</taxon>
        <taxon>Stegodyphus</taxon>
    </lineage>
</organism>
<gene>
    <name evidence="1" type="ORF">X975_03034</name>
</gene>
<evidence type="ECO:0000313" key="1">
    <source>
        <dbReference type="EMBL" id="KFM80925.1"/>
    </source>
</evidence>
<reference evidence="1 2" key="1">
    <citation type="submission" date="2013-11" db="EMBL/GenBank/DDBJ databases">
        <title>Genome sequencing of Stegodyphus mimosarum.</title>
        <authorList>
            <person name="Bechsgaard J."/>
        </authorList>
    </citation>
    <scope>NUCLEOTIDE SEQUENCE [LARGE SCALE GENOMIC DNA]</scope>
</reference>
<feature type="non-terminal residue" evidence="1">
    <location>
        <position position="126"/>
    </location>
</feature>
<proteinExistence type="predicted"/>
<name>A0A087UU86_STEMI</name>
<protein>
    <submittedName>
        <fullName evidence="1">Uncharacterized protein</fullName>
    </submittedName>
</protein>
<accession>A0A087UU86</accession>
<keyword evidence="2" id="KW-1185">Reference proteome</keyword>
<dbReference type="EMBL" id="KK121640">
    <property type="protein sequence ID" value="KFM80925.1"/>
    <property type="molecule type" value="Genomic_DNA"/>
</dbReference>
<evidence type="ECO:0000313" key="2">
    <source>
        <dbReference type="Proteomes" id="UP000054359"/>
    </source>
</evidence>
<dbReference type="AlphaFoldDB" id="A0A087UU86"/>
<dbReference type="Proteomes" id="UP000054359">
    <property type="component" value="Unassembled WGS sequence"/>
</dbReference>